<dbReference type="UniPathway" id="UPA00070">
    <property type="reaction ID" value="UER00119"/>
</dbReference>
<feature type="binding site" evidence="6">
    <location>
        <position position="162"/>
    </location>
    <ligand>
        <name>orotate</name>
        <dbReference type="ChEBI" id="CHEBI:30839"/>
    </ligand>
</feature>
<comment type="catalytic activity">
    <reaction evidence="6">
        <text>orotidine 5'-phosphate + diphosphate = orotate + 5-phospho-alpha-D-ribose 1-diphosphate</text>
        <dbReference type="Rhea" id="RHEA:10380"/>
        <dbReference type="ChEBI" id="CHEBI:30839"/>
        <dbReference type="ChEBI" id="CHEBI:33019"/>
        <dbReference type="ChEBI" id="CHEBI:57538"/>
        <dbReference type="ChEBI" id="CHEBI:58017"/>
        <dbReference type="EC" id="2.4.2.10"/>
    </reaction>
</comment>
<dbReference type="InterPro" id="IPR000836">
    <property type="entry name" value="PRTase_dom"/>
</dbReference>
<evidence type="ECO:0000256" key="2">
    <source>
        <dbReference type="ARBA" id="ARBA00011971"/>
    </source>
</evidence>
<keyword evidence="8" id="KW-1185">Reference proteome</keyword>
<dbReference type="EMBL" id="MQWA01000001">
    <property type="protein sequence ID" value="PQJ28958.1"/>
    <property type="molecule type" value="Genomic_DNA"/>
</dbReference>
<keyword evidence="5 6" id="KW-0665">Pyrimidine biosynthesis</keyword>
<protein>
    <recommendedName>
        <fullName evidence="2 6">Orotate phosphoribosyltransferase</fullName>
        <shortName evidence="6">OPRT</shortName>
        <shortName evidence="6">OPRTase</shortName>
        <ecNumber evidence="2 6">2.4.2.10</ecNumber>
    </recommendedName>
</protein>
<proteinExistence type="inferred from homology"/>
<comment type="cofactor">
    <cofactor evidence="6">
        <name>Mg(2+)</name>
        <dbReference type="ChEBI" id="CHEBI:18420"/>
    </cofactor>
</comment>
<dbReference type="Proteomes" id="UP000239907">
    <property type="component" value="Unassembled WGS sequence"/>
</dbReference>
<comment type="subunit">
    <text evidence="6">Homodimer.</text>
</comment>
<dbReference type="PANTHER" id="PTHR19278:SF9">
    <property type="entry name" value="URIDINE 5'-MONOPHOSPHATE SYNTHASE"/>
    <property type="match status" value="1"/>
</dbReference>
<comment type="similarity">
    <text evidence="6">Belongs to the purine/pyrimidine phosphoribosyltransferase family. PyrE subfamily.</text>
</comment>
<keyword evidence="4 6" id="KW-0808">Transferase</keyword>
<dbReference type="PANTHER" id="PTHR19278">
    <property type="entry name" value="OROTATE PHOSPHORIBOSYLTRANSFERASE"/>
    <property type="match status" value="1"/>
</dbReference>
<feature type="binding site" evidence="6">
    <location>
        <position position="104"/>
    </location>
    <ligand>
        <name>5-phospho-alpha-D-ribose 1-diphosphate</name>
        <dbReference type="ChEBI" id="CHEBI:58017"/>
        <note>ligand shared between dimeric partners</note>
    </ligand>
</feature>
<feature type="binding site" description="in other chain" evidence="6">
    <location>
        <begin position="130"/>
        <end position="138"/>
    </location>
    <ligand>
        <name>5-phospho-alpha-D-ribose 1-diphosphate</name>
        <dbReference type="ChEBI" id="CHEBI:58017"/>
        <note>ligand shared between dimeric partners</note>
    </ligand>
</feature>
<evidence type="ECO:0000256" key="4">
    <source>
        <dbReference type="ARBA" id="ARBA00022679"/>
    </source>
</evidence>
<dbReference type="OrthoDB" id="9802134at2"/>
<dbReference type="RefSeq" id="WP_105043447.1">
    <property type="nucleotide sequence ID" value="NZ_MQWA01000001.1"/>
</dbReference>
<dbReference type="AlphaFoldDB" id="A0A2S7U1U3"/>
<evidence type="ECO:0000313" key="8">
    <source>
        <dbReference type="Proteomes" id="UP000239907"/>
    </source>
</evidence>
<comment type="pathway">
    <text evidence="1 6">Pyrimidine metabolism; UMP biosynthesis via de novo pathway; UMP from orotate: step 1/2.</text>
</comment>
<dbReference type="InterPro" id="IPR029057">
    <property type="entry name" value="PRTase-like"/>
</dbReference>
<gene>
    <name evidence="6" type="primary">pyrE</name>
    <name evidence="7" type="ORF">BSZ32_10960</name>
</gene>
<accession>A0A2S7U1U3</accession>
<dbReference type="HAMAP" id="MF_01208">
    <property type="entry name" value="PyrE"/>
    <property type="match status" value="1"/>
</dbReference>
<dbReference type="GO" id="GO:0004588">
    <property type="term" value="F:orotate phosphoribosyltransferase activity"/>
    <property type="evidence" value="ECO:0007669"/>
    <property type="project" value="UniProtKB-UniRule"/>
</dbReference>
<keyword evidence="3 6" id="KW-0328">Glycosyltransferase</keyword>
<dbReference type="InterPro" id="IPR023031">
    <property type="entry name" value="OPRT"/>
</dbReference>
<dbReference type="NCBIfam" id="TIGR00336">
    <property type="entry name" value="pyrE"/>
    <property type="match status" value="1"/>
</dbReference>
<comment type="caution">
    <text evidence="6">Lacks conserved residue(s) required for the propagation of feature annotation.</text>
</comment>
<name>A0A2S7U1U3_9BACT</name>
<feature type="binding site" evidence="6">
    <location>
        <position position="110"/>
    </location>
    <ligand>
        <name>5-phospho-alpha-D-ribose 1-diphosphate</name>
        <dbReference type="ChEBI" id="CHEBI:58017"/>
        <note>ligand shared between dimeric partners</note>
    </ligand>
</feature>
<dbReference type="Gene3D" id="3.40.50.2020">
    <property type="match status" value="1"/>
</dbReference>
<reference evidence="7 8" key="1">
    <citation type="submission" date="2016-12" db="EMBL/GenBank/DDBJ databases">
        <title>Study of bacterial adaptation to deep sea.</title>
        <authorList>
            <person name="Song J."/>
            <person name="Yoshizawa S."/>
            <person name="Kogure K."/>
        </authorList>
    </citation>
    <scope>NUCLEOTIDE SEQUENCE [LARGE SCALE GENOMIC DNA]</scope>
    <source>
        <strain evidence="7 8">SAORIC-165</strain>
    </source>
</reference>
<comment type="function">
    <text evidence="6">Catalyzes the transfer of a ribosyl phosphate group from 5-phosphoribose 1-diphosphate to orotate, leading to the formation of orotidine monophosphate (OMP).</text>
</comment>
<sequence length="189" mass="20136">MSETYDKLKSILLEKSVRTGEFTLASGATSDLYIDCRVTALDPVGARLIGQLGWHAVHERIQSEGLEIDAIGGMTMGADPISLAVGMTSAMEHPDEMIQVFNIRKEPKVHGRGKQIEGNFKSGDQVVVVDDVITTGGSTLQAIDVIEAAGGVVKFALVLVDREEGGRAAIEARGIPVVSLYSRSTLLNA</sequence>
<organism evidence="7 8">
    <name type="scientific">Rubritalea profundi</name>
    <dbReference type="NCBI Taxonomy" id="1658618"/>
    <lineage>
        <taxon>Bacteria</taxon>
        <taxon>Pseudomonadati</taxon>
        <taxon>Verrucomicrobiota</taxon>
        <taxon>Verrucomicrobiia</taxon>
        <taxon>Verrucomicrobiales</taxon>
        <taxon>Rubritaleaceae</taxon>
        <taxon>Rubritalea</taxon>
    </lineage>
</organism>
<comment type="caution">
    <text evidence="7">The sequence shown here is derived from an EMBL/GenBank/DDBJ whole genome shotgun (WGS) entry which is preliminary data.</text>
</comment>
<feature type="binding site" description="in other chain" evidence="6">
    <location>
        <position position="105"/>
    </location>
    <ligand>
        <name>5-phospho-alpha-D-ribose 1-diphosphate</name>
        <dbReference type="ChEBI" id="CHEBI:58017"/>
        <note>ligand shared between dimeric partners</note>
    </ligand>
</feature>
<evidence type="ECO:0000256" key="1">
    <source>
        <dbReference type="ARBA" id="ARBA00004889"/>
    </source>
</evidence>
<dbReference type="GO" id="GO:0019856">
    <property type="term" value="P:pyrimidine nucleobase biosynthetic process"/>
    <property type="evidence" value="ECO:0007669"/>
    <property type="project" value="TreeGrafter"/>
</dbReference>
<feature type="binding site" evidence="6">
    <location>
        <position position="134"/>
    </location>
    <ligand>
        <name>orotate</name>
        <dbReference type="ChEBI" id="CHEBI:30839"/>
    </ligand>
</feature>
<evidence type="ECO:0000256" key="5">
    <source>
        <dbReference type="ARBA" id="ARBA00022975"/>
    </source>
</evidence>
<dbReference type="InterPro" id="IPR004467">
    <property type="entry name" value="Or_phspho_trans_dom"/>
</dbReference>
<feature type="binding site" evidence="6">
    <location>
        <position position="108"/>
    </location>
    <ligand>
        <name>5-phospho-alpha-D-ribose 1-diphosphate</name>
        <dbReference type="ChEBI" id="CHEBI:58017"/>
        <note>ligand shared between dimeric partners</note>
    </ligand>
</feature>
<dbReference type="SUPFAM" id="SSF53271">
    <property type="entry name" value="PRTase-like"/>
    <property type="match status" value="1"/>
</dbReference>
<dbReference type="CDD" id="cd06223">
    <property type="entry name" value="PRTases_typeI"/>
    <property type="match status" value="1"/>
</dbReference>
<evidence type="ECO:0000313" key="7">
    <source>
        <dbReference type="EMBL" id="PQJ28958.1"/>
    </source>
</evidence>
<keyword evidence="6" id="KW-0460">Magnesium</keyword>
<evidence type="ECO:0000256" key="6">
    <source>
        <dbReference type="HAMAP-Rule" id="MF_01208"/>
    </source>
</evidence>
<evidence type="ECO:0000256" key="3">
    <source>
        <dbReference type="ARBA" id="ARBA00022676"/>
    </source>
</evidence>
<dbReference type="GO" id="GO:0044205">
    <property type="term" value="P:'de novo' UMP biosynthetic process"/>
    <property type="evidence" value="ECO:0007669"/>
    <property type="project" value="UniProtKB-UniRule"/>
</dbReference>
<dbReference type="EC" id="2.4.2.10" evidence="2 6"/>
<dbReference type="GO" id="GO:0000287">
    <property type="term" value="F:magnesium ion binding"/>
    <property type="evidence" value="ECO:0007669"/>
    <property type="project" value="UniProtKB-UniRule"/>
</dbReference>